<dbReference type="EMBL" id="CM043791">
    <property type="protein sequence ID" value="KAI4824733.1"/>
    <property type="molecule type" value="Genomic_DNA"/>
</dbReference>
<evidence type="ECO:0000313" key="1">
    <source>
        <dbReference type="EMBL" id="KAI4824733.1"/>
    </source>
</evidence>
<comment type="caution">
    <text evidence="1">The sequence shown here is derived from an EMBL/GenBank/DDBJ whole genome shotgun (WGS) entry which is preliminary data.</text>
</comment>
<protein>
    <submittedName>
        <fullName evidence="1">Uncharacterized protein</fullName>
    </submittedName>
</protein>
<name>A0ACB9XCZ7_CHAAC</name>
<evidence type="ECO:0000313" key="2">
    <source>
        <dbReference type="Proteomes" id="UP001057452"/>
    </source>
</evidence>
<accession>A0ACB9XCZ7</accession>
<dbReference type="Proteomes" id="UP001057452">
    <property type="component" value="Chromosome 7"/>
</dbReference>
<keyword evidence="2" id="KW-1185">Reference proteome</keyword>
<sequence length="66" mass="7141">MSFGRTNSRRPVEKEGGGSVGSRAKTVSPQARIAVLWLQMSPEARKLAQRSLKTQVMAAWDGVGRG</sequence>
<organism evidence="1 2">
    <name type="scientific">Chaenocephalus aceratus</name>
    <name type="common">Blackfin icefish</name>
    <name type="synonym">Chaenichthys aceratus</name>
    <dbReference type="NCBI Taxonomy" id="36190"/>
    <lineage>
        <taxon>Eukaryota</taxon>
        <taxon>Metazoa</taxon>
        <taxon>Chordata</taxon>
        <taxon>Craniata</taxon>
        <taxon>Vertebrata</taxon>
        <taxon>Euteleostomi</taxon>
        <taxon>Actinopterygii</taxon>
        <taxon>Neopterygii</taxon>
        <taxon>Teleostei</taxon>
        <taxon>Neoteleostei</taxon>
        <taxon>Acanthomorphata</taxon>
        <taxon>Eupercaria</taxon>
        <taxon>Perciformes</taxon>
        <taxon>Notothenioidei</taxon>
        <taxon>Channichthyidae</taxon>
        <taxon>Chaenocephalus</taxon>
    </lineage>
</organism>
<reference evidence="1" key="1">
    <citation type="submission" date="2022-05" db="EMBL/GenBank/DDBJ databases">
        <title>Chromosome-level genome of Chaenocephalus aceratus.</title>
        <authorList>
            <person name="Park H."/>
        </authorList>
    </citation>
    <scope>NUCLEOTIDE SEQUENCE</scope>
    <source>
        <strain evidence="1">KU_202001</strain>
    </source>
</reference>
<gene>
    <name evidence="1" type="ORF">KUCAC02_013228</name>
</gene>
<proteinExistence type="predicted"/>